<dbReference type="Proteomes" id="UP000406256">
    <property type="component" value="Unassembled WGS sequence"/>
</dbReference>
<protein>
    <recommendedName>
        <fullName evidence="3">KAP NTPase domain-containing protein</fullName>
    </recommendedName>
</protein>
<evidence type="ECO:0000313" key="1">
    <source>
        <dbReference type="EMBL" id="VVE57850.1"/>
    </source>
</evidence>
<keyword evidence="2" id="KW-1185">Reference proteome</keyword>
<dbReference type="SUPFAM" id="SSF52540">
    <property type="entry name" value="P-loop containing nucleoside triphosphate hydrolases"/>
    <property type="match status" value="1"/>
</dbReference>
<name>A0A5E4ZC33_9BURK</name>
<dbReference type="PANTHER" id="PTHR34301:SF8">
    <property type="entry name" value="ATPASE DOMAIN-CONTAINING PROTEIN"/>
    <property type="match status" value="1"/>
</dbReference>
<dbReference type="PANTHER" id="PTHR34301">
    <property type="entry name" value="DNA-BINDING PROTEIN-RELATED"/>
    <property type="match status" value="1"/>
</dbReference>
<proteinExistence type="predicted"/>
<evidence type="ECO:0000313" key="2">
    <source>
        <dbReference type="Proteomes" id="UP000406256"/>
    </source>
</evidence>
<reference evidence="1 2" key="1">
    <citation type="submission" date="2019-08" db="EMBL/GenBank/DDBJ databases">
        <authorList>
            <person name="Peeters C."/>
        </authorList>
    </citation>
    <scope>NUCLEOTIDE SEQUENCE [LARGE SCALE GENOMIC DNA]</scope>
    <source>
        <strain evidence="1 2">LMG 31108</strain>
    </source>
</reference>
<accession>A0A5E4ZC33</accession>
<dbReference type="AlphaFoldDB" id="A0A5E4ZC33"/>
<gene>
    <name evidence="1" type="ORF">PAN31108_05247</name>
</gene>
<sequence>MQDVIVKLRGGNPYESKRTLSSRLTRNLAAALPLSFLSVNATATKDTTSQTEEALLPHIRDANAAVTLLLHEDDRGLSKQPIVVIDEFDLMSTVERSHFADLLKQLGDQRVPIKFIFCGIGDTVDDLLEAHGSANRYFDGVKIERLNVSSRWDIIDKSATALGLSVDDEVRHRIAAISDGFPVYIHRICEKLYQTVFYDEEIVDVVGISHLDTAIVETIIAIEHFIRKPYDATLLRTDGETLELVLWALADHSDLTRTQRSIFDSYSKILERLSLPVLTQ</sequence>
<dbReference type="InterPro" id="IPR027417">
    <property type="entry name" value="P-loop_NTPase"/>
</dbReference>
<organism evidence="1 2">
    <name type="scientific">Pandoraea anhela</name>
    <dbReference type="NCBI Taxonomy" id="2508295"/>
    <lineage>
        <taxon>Bacteria</taxon>
        <taxon>Pseudomonadati</taxon>
        <taxon>Pseudomonadota</taxon>
        <taxon>Betaproteobacteria</taxon>
        <taxon>Burkholderiales</taxon>
        <taxon>Burkholderiaceae</taxon>
        <taxon>Pandoraea</taxon>
    </lineage>
</organism>
<dbReference type="Gene3D" id="3.40.50.300">
    <property type="entry name" value="P-loop containing nucleotide triphosphate hydrolases"/>
    <property type="match status" value="1"/>
</dbReference>
<evidence type="ECO:0008006" key="3">
    <source>
        <dbReference type="Google" id="ProtNLM"/>
    </source>
</evidence>
<dbReference type="EMBL" id="CABPSB010000052">
    <property type="protein sequence ID" value="VVE57850.1"/>
    <property type="molecule type" value="Genomic_DNA"/>
</dbReference>